<dbReference type="GO" id="GO:0006506">
    <property type="term" value="P:GPI anchor biosynthetic process"/>
    <property type="evidence" value="ECO:0007669"/>
    <property type="project" value="UniProtKB-UniPathway"/>
</dbReference>
<dbReference type="InterPro" id="IPR003737">
    <property type="entry name" value="GlcNAc_PI_deacetylase-related"/>
</dbReference>
<evidence type="ECO:0000256" key="2">
    <source>
        <dbReference type="ARBA" id="ARBA00012176"/>
    </source>
</evidence>
<reference evidence="4" key="1">
    <citation type="submission" date="2011-05" db="EMBL/GenBank/DDBJ databases">
        <title>The genome sequence of Vittaforma corneae strain ATCC 50505.</title>
        <authorList>
            <consortium name="The Broad Institute Genome Sequencing Platform"/>
            <person name="Cuomo C."/>
            <person name="Didier E."/>
            <person name="Bowers L."/>
            <person name="Young S.K."/>
            <person name="Zeng Q."/>
            <person name="Gargeya S."/>
            <person name="Fitzgerald M."/>
            <person name="Haas B."/>
            <person name="Abouelleil A."/>
            <person name="Alvarado L."/>
            <person name="Arachchi H.M."/>
            <person name="Berlin A."/>
            <person name="Chapman S.B."/>
            <person name="Gearin G."/>
            <person name="Goldberg J."/>
            <person name="Griggs A."/>
            <person name="Gujja S."/>
            <person name="Hansen M."/>
            <person name="Heiman D."/>
            <person name="Howarth C."/>
            <person name="Larimer J."/>
            <person name="Lui A."/>
            <person name="MacDonald P.J.P."/>
            <person name="McCowen C."/>
            <person name="Montmayeur A."/>
            <person name="Murphy C."/>
            <person name="Neiman D."/>
            <person name="Pearson M."/>
            <person name="Priest M."/>
            <person name="Roberts A."/>
            <person name="Saif S."/>
            <person name="Shea T."/>
            <person name="Sisk P."/>
            <person name="Stolte C."/>
            <person name="Sykes S."/>
            <person name="Wortman J."/>
            <person name="Nusbaum C."/>
            <person name="Birren B."/>
        </authorList>
    </citation>
    <scope>NUCLEOTIDE SEQUENCE [LARGE SCALE GENOMIC DNA]</scope>
    <source>
        <strain evidence="4">ATCC 50505</strain>
    </source>
</reference>
<dbReference type="Pfam" id="PF02585">
    <property type="entry name" value="PIG-L"/>
    <property type="match status" value="1"/>
</dbReference>
<dbReference type="Proteomes" id="UP000011082">
    <property type="component" value="Unassembled WGS sequence"/>
</dbReference>
<gene>
    <name evidence="3" type="ORF">VICG_01797</name>
</gene>
<evidence type="ECO:0000313" key="4">
    <source>
        <dbReference type="Proteomes" id="UP000011082"/>
    </source>
</evidence>
<keyword evidence="4" id="KW-1185">Reference proteome</keyword>
<dbReference type="AlphaFoldDB" id="L2GJY9"/>
<dbReference type="OMA" id="YVLESVN"/>
<organism evidence="3 4">
    <name type="scientific">Vittaforma corneae (strain ATCC 50505)</name>
    <name type="common">Microsporidian parasite</name>
    <name type="synonym">Nosema corneum</name>
    <dbReference type="NCBI Taxonomy" id="993615"/>
    <lineage>
        <taxon>Eukaryota</taxon>
        <taxon>Fungi</taxon>
        <taxon>Fungi incertae sedis</taxon>
        <taxon>Microsporidia</taxon>
        <taxon>Nosematidae</taxon>
        <taxon>Vittaforma</taxon>
    </lineage>
</organism>
<dbReference type="GO" id="GO:0016020">
    <property type="term" value="C:membrane"/>
    <property type="evidence" value="ECO:0007669"/>
    <property type="project" value="GOC"/>
</dbReference>
<comment type="similarity">
    <text evidence="1">Belongs to the PIGL family.</text>
</comment>
<accession>L2GJY9</accession>
<dbReference type="InterPro" id="IPR024078">
    <property type="entry name" value="LmbE-like_dom_sf"/>
</dbReference>
<dbReference type="EMBL" id="JH370148">
    <property type="protein sequence ID" value="ELA41198.1"/>
    <property type="molecule type" value="Genomic_DNA"/>
</dbReference>
<dbReference type="EC" id="3.5.1.89" evidence="2"/>
<dbReference type="UniPathway" id="UPA00196"/>
<evidence type="ECO:0000313" key="3">
    <source>
        <dbReference type="EMBL" id="ELA41198.1"/>
    </source>
</evidence>
<dbReference type="Gene3D" id="3.40.50.10320">
    <property type="entry name" value="LmbE-like"/>
    <property type="match status" value="1"/>
</dbReference>
<evidence type="ECO:0000256" key="1">
    <source>
        <dbReference type="ARBA" id="ARBA00006066"/>
    </source>
</evidence>
<dbReference type="PANTHER" id="PTHR12993:SF11">
    <property type="entry name" value="N-ACETYLGLUCOSAMINYL-PHOSPHATIDYLINOSITOL DE-N-ACETYLASE"/>
    <property type="match status" value="1"/>
</dbReference>
<name>L2GJY9_VITCO</name>
<dbReference type="SUPFAM" id="SSF102588">
    <property type="entry name" value="LmbE-like"/>
    <property type="match status" value="1"/>
</dbReference>
<dbReference type="FunCoup" id="L2GJY9">
    <property type="interactions" value="69"/>
</dbReference>
<dbReference type="GO" id="GO:0005783">
    <property type="term" value="C:endoplasmic reticulum"/>
    <property type="evidence" value="ECO:0007669"/>
    <property type="project" value="TreeGrafter"/>
</dbReference>
<dbReference type="InParanoid" id="L2GJY9"/>
<dbReference type="GeneID" id="19882507"/>
<dbReference type="OrthoDB" id="440160at2759"/>
<dbReference type="VEuPathDB" id="MicrosporidiaDB:VICG_01797"/>
<dbReference type="GO" id="GO:0000225">
    <property type="term" value="F:N-acetylglucosaminylphosphatidylinositol deacetylase activity"/>
    <property type="evidence" value="ECO:0007669"/>
    <property type="project" value="UniProtKB-EC"/>
</dbReference>
<dbReference type="STRING" id="993615.L2GJY9"/>
<dbReference type="HOGENOM" id="CLU_034979_1_0_1"/>
<sequence length="225" mass="26965">MQKSKFKYMIFKILALVSILRNIRRIHRSRNSVLENSMLLIAHPDDESMFFSPFLFYNTPNIILCLSNGDFNLQGGKREEEMQRLCKQRGWSLKILGYRDGNEWNVDRIIVDMLDTCIKYNIRNVITFDQNGVSGHKNHISCYKAAKKLNRLLRNQHLKFYCLKSVSAFEKYIYSFGKSTHEIPIYSWFGMQNMLFHNSQLAWFRYLYIFFSNYMYFNEIHEIPE</sequence>
<proteinExistence type="inferred from homology"/>
<protein>
    <recommendedName>
        <fullName evidence="2">N-acetylglucosaminylphosphatidylinositol deacetylase</fullName>
        <ecNumber evidence="2">3.5.1.89</ecNumber>
    </recommendedName>
</protein>
<dbReference type="RefSeq" id="XP_007605242.1">
    <property type="nucleotide sequence ID" value="XM_007605180.1"/>
</dbReference>
<dbReference type="PANTHER" id="PTHR12993">
    <property type="entry name" value="N-ACETYLGLUCOSAMINYL-PHOSPHATIDYLINOSITOL DE-N-ACETYLASE-RELATED"/>
    <property type="match status" value="1"/>
</dbReference>